<comment type="caution">
    <text evidence="2">The sequence shown here is derived from an EMBL/GenBank/DDBJ whole genome shotgun (WGS) entry which is preliminary data.</text>
</comment>
<evidence type="ECO:0000313" key="2">
    <source>
        <dbReference type="EMBL" id="CAF1147068.1"/>
    </source>
</evidence>
<sequence length="384" mass="44033">MENSTNSADDISLGDLFPDGDYSSIFDDLQSSGVLDWNDNNPSSSLTLLPSVNHDDTYSETTNGSTSSESFRFSSDEQKDTLPIVDDGQMLRNSTFDQNLSITNMLMPQETIENQKVLMYQMYLSIFEGIDVTMSVEQQPKANNRIHYECDGVRFLPDSRYHPLAIHIRNLQRIALAKNQTLGIVMTIVTSTNNPKGQTFVHANDIIYRDSHAIKIAYGCVFVPLRRYNVEEYRRLSILYKKYSDYTFDLTPFDVNTMFGTTEKYTVLNDQNMEKVQKGKCFKRDYDLLSYKLIFQLALKENNIIYILNVTCETDVIHEQVMTQKSGKRITSFSTESLSEDECNFETEISNSSKRFKSSTPPLIGLPVTRVSNQFINFDIDRQQ</sequence>
<organism evidence="2 3">
    <name type="scientific">Rotaria sordida</name>
    <dbReference type="NCBI Taxonomy" id="392033"/>
    <lineage>
        <taxon>Eukaryota</taxon>
        <taxon>Metazoa</taxon>
        <taxon>Spiralia</taxon>
        <taxon>Gnathifera</taxon>
        <taxon>Rotifera</taxon>
        <taxon>Eurotatoria</taxon>
        <taxon>Bdelloidea</taxon>
        <taxon>Philodinida</taxon>
        <taxon>Philodinidae</taxon>
        <taxon>Rotaria</taxon>
    </lineage>
</organism>
<dbReference type="EMBL" id="CAJNOU010001078">
    <property type="protein sequence ID" value="CAF1147068.1"/>
    <property type="molecule type" value="Genomic_DNA"/>
</dbReference>
<feature type="region of interest" description="Disordered" evidence="1">
    <location>
        <begin position="48"/>
        <end position="78"/>
    </location>
</feature>
<accession>A0A814SGH4</accession>
<dbReference type="AlphaFoldDB" id="A0A814SGH4"/>
<gene>
    <name evidence="2" type="ORF">SEV965_LOCUS18242</name>
</gene>
<protein>
    <submittedName>
        <fullName evidence="2">Uncharacterized protein</fullName>
    </submittedName>
</protein>
<evidence type="ECO:0000256" key="1">
    <source>
        <dbReference type="SAM" id="MobiDB-lite"/>
    </source>
</evidence>
<evidence type="ECO:0000313" key="3">
    <source>
        <dbReference type="Proteomes" id="UP000663889"/>
    </source>
</evidence>
<dbReference type="Proteomes" id="UP000663889">
    <property type="component" value="Unassembled WGS sequence"/>
</dbReference>
<feature type="compositionally biased region" description="Low complexity" evidence="1">
    <location>
        <begin position="59"/>
        <end position="73"/>
    </location>
</feature>
<name>A0A814SGH4_9BILA</name>
<reference evidence="2" key="1">
    <citation type="submission" date="2021-02" db="EMBL/GenBank/DDBJ databases">
        <authorList>
            <person name="Nowell W R."/>
        </authorList>
    </citation>
    <scope>NUCLEOTIDE SEQUENCE</scope>
</reference>
<proteinExistence type="predicted"/>